<protein>
    <submittedName>
        <fullName evidence="1">Aluminum-activated malate transporter 2</fullName>
    </submittedName>
</protein>
<proteinExistence type="predicted"/>
<reference evidence="1 2" key="1">
    <citation type="journal article" date="2022" name="Plant J.">
        <title>Chromosome-level genome of Camellia lanceoleosa provides a valuable resource for understanding genome evolution and self-incompatibility.</title>
        <authorList>
            <person name="Gong W."/>
            <person name="Xiao S."/>
            <person name="Wang L."/>
            <person name="Liao Z."/>
            <person name="Chang Y."/>
            <person name="Mo W."/>
            <person name="Hu G."/>
            <person name="Li W."/>
            <person name="Zhao G."/>
            <person name="Zhu H."/>
            <person name="Hu X."/>
            <person name="Ji K."/>
            <person name="Xiang X."/>
            <person name="Song Q."/>
            <person name="Yuan D."/>
            <person name="Jin S."/>
            <person name="Zhang L."/>
        </authorList>
    </citation>
    <scope>NUCLEOTIDE SEQUENCE [LARGE SCALE GENOMIC DNA]</scope>
    <source>
        <strain evidence="1">SQ_2022a</strain>
    </source>
</reference>
<dbReference type="Proteomes" id="UP001060215">
    <property type="component" value="Chromosome 11"/>
</dbReference>
<sequence length="344" mass="38545">MAAHREEPEIQKSYWIEHSADLIVEAMKLDSKAADLNKEKRPEVLALLPPFDVATKAKKLGKDDPRRIVHSFKVGLTITLVSLFYYCEPLYDGFGVSAMWAVLTVVVVFDFSVGATLGRGVNRGFATLLAGTLGVGAHRIASFSGEICEPILLGLFVFILAAVVTFIRFFPRMKARYDYGLLIFILTFCLISVSGYRDDEVLEMAHRRLSTILIGGASAVIVCVCICPVWAGDDLHNLVASNLEKLGTFLEGFGSEYFKKQSNGESKDDKTLLQGYKSVLNSKSTEESWANFAKWEPRHGKFKYRHPWEKYLRIGSLTRQCACRIDALNTYLNSDIKVHTFTFT</sequence>
<comment type="caution">
    <text evidence="1">The sequence shown here is derived from an EMBL/GenBank/DDBJ whole genome shotgun (WGS) entry which is preliminary data.</text>
</comment>
<accession>A0ACC0F694</accession>
<gene>
    <name evidence="1" type="ORF">LOK49_LG15G02541</name>
</gene>
<evidence type="ECO:0000313" key="1">
    <source>
        <dbReference type="EMBL" id="KAI7983999.1"/>
    </source>
</evidence>
<dbReference type="EMBL" id="CM045768">
    <property type="protein sequence ID" value="KAI7983999.1"/>
    <property type="molecule type" value="Genomic_DNA"/>
</dbReference>
<organism evidence="1 2">
    <name type="scientific">Camellia lanceoleosa</name>
    <dbReference type="NCBI Taxonomy" id="1840588"/>
    <lineage>
        <taxon>Eukaryota</taxon>
        <taxon>Viridiplantae</taxon>
        <taxon>Streptophyta</taxon>
        <taxon>Embryophyta</taxon>
        <taxon>Tracheophyta</taxon>
        <taxon>Spermatophyta</taxon>
        <taxon>Magnoliopsida</taxon>
        <taxon>eudicotyledons</taxon>
        <taxon>Gunneridae</taxon>
        <taxon>Pentapetalae</taxon>
        <taxon>asterids</taxon>
        <taxon>Ericales</taxon>
        <taxon>Theaceae</taxon>
        <taxon>Camellia</taxon>
    </lineage>
</organism>
<evidence type="ECO:0000313" key="2">
    <source>
        <dbReference type="Proteomes" id="UP001060215"/>
    </source>
</evidence>
<name>A0ACC0F694_9ERIC</name>
<keyword evidence="2" id="KW-1185">Reference proteome</keyword>